<feature type="transmembrane region" description="Helical" evidence="1">
    <location>
        <begin position="42"/>
        <end position="63"/>
    </location>
</feature>
<dbReference type="EMBL" id="CP012036">
    <property type="protein sequence ID" value="ALF56472.1"/>
    <property type="molecule type" value="Genomic_DNA"/>
</dbReference>
<name>A0A0M4SRM9_9NOSO</name>
<dbReference type="PATRIC" id="fig|224013.5.peg.4837"/>
<keyword evidence="1" id="KW-0472">Membrane</keyword>
<accession>A0A0M4SRM9</accession>
<evidence type="ECO:0000313" key="2">
    <source>
        <dbReference type="EMBL" id="ALF56472.1"/>
    </source>
</evidence>
<protein>
    <submittedName>
        <fullName evidence="2">Uncharacterized protein</fullName>
    </submittedName>
</protein>
<organism evidence="2 3">
    <name type="scientific">Nostoc piscinale CENA21</name>
    <dbReference type="NCBI Taxonomy" id="224013"/>
    <lineage>
        <taxon>Bacteria</taxon>
        <taxon>Bacillati</taxon>
        <taxon>Cyanobacteriota</taxon>
        <taxon>Cyanophyceae</taxon>
        <taxon>Nostocales</taxon>
        <taxon>Nostocaceae</taxon>
        <taxon>Nostoc</taxon>
    </lineage>
</organism>
<sequence>MAKIIITDLSPLDLDSYLTEVNELDSLFIYGGESELQQLLNFAYIFLNFVLSTYAIYSISSIAKSFKIPHPKSTYSVFKLF</sequence>
<keyword evidence="1" id="KW-0812">Transmembrane</keyword>
<dbReference type="STRING" id="224013.ACX27_20230"/>
<evidence type="ECO:0000256" key="1">
    <source>
        <dbReference type="SAM" id="Phobius"/>
    </source>
</evidence>
<dbReference type="KEGG" id="npz:ACX27_20230"/>
<dbReference type="Proteomes" id="UP000062645">
    <property type="component" value="Chromosome"/>
</dbReference>
<reference evidence="3" key="1">
    <citation type="submission" date="2015-07" db="EMBL/GenBank/DDBJ databases">
        <title>Genome Of Nitrogen-Fixing Cyanobacterium Nostoc piscinale CENA21 From Solimoes/Amazon River Floodplain Sediments And Comparative Genomics To Uncover Biosynthetic Natural Products Potential.</title>
        <authorList>
            <person name="Leao T.F."/>
            <person name="Leao P.N."/>
            <person name="Guimaraes P.I."/>
            <person name="de Melo A.G.C."/>
            <person name="Ramos R.T.J."/>
            <person name="Silva A."/>
            <person name="Fiore M.F."/>
            <person name="Schneider M.P.C."/>
        </authorList>
    </citation>
    <scope>NUCLEOTIDE SEQUENCE [LARGE SCALE GENOMIC DNA]</scope>
    <source>
        <strain evidence="3">CENA21</strain>
    </source>
</reference>
<gene>
    <name evidence="2" type="ORF">ACX27_20230</name>
</gene>
<dbReference type="AlphaFoldDB" id="A0A0M4SRM9"/>
<proteinExistence type="predicted"/>
<keyword evidence="3" id="KW-1185">Reference proteome</keyword>
<evidence type="ECO:0000313" key="3">
    <source>
        <dbReference type="Proteomes" id="UP000062645"/>
    </source>
</evidence>
<reference evidence="2 3" key="2">
    <citation type="journal article" date="2016" name="Genome Announc.">
        <title>Draft Genome Sequence of the N2-Fixing Cyanobacterium Nostoc piscinale CENA21, Isolated from the Brazilian Amazon Floodplain.</title>
        <authorList>
            <person name="Leao T."/>
            <person name="Guimaraes P.I."/>
            <person name="de Melo A.G."/>
            <person name="Ramos R.T."/>
            <person name="Leao P.N."/>
            <person name="Silva A."/>
            <person name="Fiore M.F."/>
            <person name="Schneider M.P."/>
        </authorList>
    </citation>
    <scope>NUCLEOTIDE SEQUENCE [LARGE SCALE GENOMIC DNA]</scope>
    <source>
        <strain evidence="2 3">CENA21</strain>
    </source>
</reference>
<keyword evidence="1" id="KW-1133">Transmembrane helix</keyword>